<reference evidence="2 3" key="1">
    <citation type="journal article" date="2016" name="Nat. Commun.">
        <title>Thousands of microbial genomes shed light on interconnected biogeochemical processes in an aquifer system.</title>
        <authorList>
            <person name="Anantharaman K."/>
            <person name="Brown C.T."/>
            <person name="Hug L.A."/>
            <person name="Sharon I."/>
            <person name="Castelle C.J."/>
            <person name="Probst A.J."/>
            <person name="Thomas B.C."/>
            <person name="Singh A."/>
            <person name="Wilkins M.J."/>
            <person name="Karaoz U."/>
            <person name="Brodie E.L."/>
            <person name="Williams K.H."/>
            <person name="Hubbard S.S."/>
            <person name="Banfield J.F."/>
        </authorList>
    </citation>
    <scope>NUCLEOTIDE SEQUENCE [LARGE SCALE GENOMIC DNA]</scope>
</reference>
<name>A0A1F7WZK7_9BACT</name>
<dbReference type="SUPFAM" id="SSF53955">
    <property type="entry name" value="Lysozyme-like"/>
    <property type="match status" value="1"/>
</dbReference>
<evidence type="ECO:0000313" key="2">
    <source>
        <dbReference type="EMBL" id="OGM08302.1"/>
    </source>
</evidence>
<dbReference type="EMBL" id="MGFP01000055">
    <property type="protein sequence ID" value="OGM08302.1"/>
    <property type="molecule type" value="Genomic_DNA"/>
</dbReference>
<evidence type="ECO:0000313" key="3">
    <source>
        <dbReference type="Proteomes" id="UP000179219"/>
    </source>
</evidence>
<sequence>MERSNNNGIPFWKSIVIITIFLTITPLTLTSCVISLIALTTSKNTLAVSNNNLLDSPIPGINVYASLPEDNPGIDAEIISADARPIIVQNFLNKYDSPLEKYSDLIVQTSDKYKIDWRLITAIAMKESGLCKAIPENSFNCWGWGIHSKGTLMFDNYEEAIDAVTQGLKEHYIDKGYVTVEEIMSKYAHPDSTTWANDVSNYMNQIK</sequence>
<proteinExistence type="predicted"/>
<evidence type="ECO:0008006" key="4">
    <source>
        <dbReference type="Google" id="ProtNLM"/>
    </source>
</evidence>
<accession>A0A1F7WZK7</accession>
<protein>
    <recommendedName>
        <fullName evidence="4">Mannosyl-glycoprotein endo-beta-N-acetylglucosamidase-like domain-containing protein</fullName>
    </recommendedName>
</protein>
<keyword evidence="1" id="KW-0812">Transmembrane</keyword>
<gene>
    <name evidence="2" type="ORF">A2159_01975</name>
</gene>
<dbReference type="PROSITE" id="PS51257">
    <property type="entry name" value="PROKAR_LIPOPROTEIN"/>
    <property type="match status" value="1"/>
</dbReference>
<evidence type="ECO:0000256" key="1">
    <source>
        <dbReference type="SAM" id="Phobius"/>
    </source>
</evidence>
<comment type="caution">
    <text evidence="2">The sequence shown here is derived from an EMBL/GenBank/DDBJ whole genome shotgun (WGS) entry which is preliminary data.</text>
</comment>
<organism evidence="2 3">
    <name type="scientific">Candidatus Woesebacteria bacterium RBG_13_34_9</name>
    <dbReference type="NCBI Taxonomy" id="1802477"/>
    <lineage>
        <taxon>Bacteria</taxon>
        <taxon>Candidatus Woeseibacteriota</taxon>
    </lineage>
</organism>
<feature type="transmembrane region" description="Helical" evidence="1">
    <location>
        <begin position="15"/>
        <end position="39"/>
    </location>
</feature>
<dbReference type="Proteomes" id="UP000179219">
    <property type="component" value="Unassembled WGS sequence"/>
</dbReference>
<keyword evidence="1" id="KW-0472">Membrane</keyword>
<dbReference type="Gene3D" id="1.10.530.10">
    <property type="match status" value="1"/>
</dbReference>
<keyword evidence="1" id="KW-1133">Transmembrane helix</keyword>
<dbReference type="AlphaFoldDB" id="A0A1F7WZK7"/>
<dbReference type="InterPro" id="IPR023346">
    <property type="entry name" value="Lysozyme-like_dom_sf"/>
</dbReference>